<keyword evidence="1" id="KW-0812">Transmembrane</keyword>
<gene>
    <name evidence="3" type="ORF">QMA01_07795</name>
</gene>
<organism evidence="3 4">
    <name type="scientific">Planococcus notacanthi</name>
    <dbReference type="NCBI Taxonomy" id="3035188"/>
    <lineage>
        <taxon>Bacteria</taxon>
        <taxon>Bacillati</taxon>
        <taxon>Bacillota</taxon>
        <taxon>Bacilli</taxon>
        <taxon>Bacillales</taxon>
        <taxon>Caryophanaceae</taxon>
        <taxon>Planococcus</taxon>
    </lineage>
</organism>
<dbReference type="PANTHER" id="PTHR36834">
    <property type="entry name" value="MEMBRANE PROTEIN-RELATED"/>
    <property type="match status" value="1"/>
</dbReference>
<evidence type="ECO:0000259" key="2">
    <source>
        <dbReference type="Pfam" id="PF04892"/>
    </source>
</evidence>
<dbReference type="Pfam" id="PF04892">
    <property type="entry name" value="VanZ"/>
    <property type="match status" value="1"/>
</dbReference>
<evidence type="ECO:0000256" key="1">
    <source>
        <dbReference type="SAM" id="Phobius"/>
    </source>
</evidence>
<keyword evidence="4" id="KW-1185">Reference proteome</keyword>
<feature type="transmembrane region" description="Helical" evidence="1">
    <location>
        <begin position="44"/>
        <end position="63"/>
    </location>
</feature>
<feature type="transmembrane region" description="Helical" evidence="1">
    <location>
        <begin position="93"/>
        <end position="111"/>
    </location>
</feature>
<dbReference type="InterPro" id="IPR006976">
    <property type="entry name" value="VanZ-like"/>
</dbReference>
<keyword evidence="1" id="KW-0472">Membrane</keyword>
<protein>
    <submittedName>
        <fullName evidence="3">VanZ family protein</fullName>
    </submittedName>
</protein>
<accession>A0ABT7ZJ60</accession>
<dbReference type="InterPro" id="IPR053150">
    <property type="entry name" value="Teicoplanin_resist-assoc"/>
</dbReference>
<dbReference type="Proteomes" id="UP001225873">
    <property type="component" value="Unassembled WGS sequence"/>
</dbReference>
<evidence type="ECO:0000313" key="3">
    <source>
        <dbReference type="EMBL" id="MDN3427191.1"/>
    </source>
</evidence>
<dbReference type="PANTHER" id="PTHR36834:SF1">
    <property type="entry name" value="INTEGRAL MEMBRANE PROTEIN"/>
    <property type="match status" value="1"/>
</dbReference>
<sequence length="193" mass="22016">MNDSIIFTINSSSILLPLFFIFLIYLLVSTFFKRNYYGMGQFTLVLSFAIYLLSMLHLVIFPIEVNLGEYRNLTPWYKAANFIPILTIDVKTFVLNVIMLVPFGMYLPFLNRKIQSIKQAARLGFYVSLSFELTQLVIRILLGSGRSTDINDLIANTLGAVIGFLLIRKVSKISLAQSVFHKFSLEKRAGINR</sequence>
<dbReference type="EMBL" id="JASDCQ010000002">
    <property type="protein sequence ID" value="MDN3427191.1"/>
    <property type="molecule type" value="Genomic_DNA"/>
</dbReference>
<proteinExistence type="predicted"/>
<feature type="domain" description="VanZ-like" evidence="2">
    <location>
        <begin position="48"/>
        <end position="168"/>
    </location>
</feature>
<evidence type="ECO:0000313" key="4">
    <source>
        <dbReference type="Proteomes" id="UP001225873"/>
    </source>
</evidence>
<keyword evidence="1" id="KW-1133">Transmembrane helix</keyword>
<comment type="caution">
    <text evidence="3">The sequence shown here is derived from an EMBL/GenBank/DDBJ whole genome shotgun (WGS) entry which is preliminary data.</text>
</comment>
<reference evidence="3 4" key="1">
    <citation type="submission" date="2023-03" db="EMBL/GenBank/DDBJ databases">
        <authorList>
            <person name="Uniacke-Lowe S."/>
            <person name="Ross P."/>
            <person name="Hill C."/>
        </authorList>
    </citation>
    <scope>NUCLEOTIDE SEQUENCE [LARGE SCALE GENOMIC DNA]</scope>
    <source>
        <strain evidence="3 4">APC 4016</strain>
    </source>
</reference>
<feature type="transmembrane region" description="Helical" evidence="1">
    <location>
        <begin position="12"/>
        <end position="32"/>
    </location>
</feature>
<name>A0ABT7ZJ60_9BACL</name>
<dbReference type="RefSeq" id="WP_290214680.1">
    <property type="nucleotide sequence ID" value="NZ_JASDCQ010000002.1"/>
</dbReference>